<comment type="caution">
    <text evidence="7">The sequence shown here is derived from an EMBL/GenBank/DDBJ whole genome shotgun (WGS) entry which is preliminary data.</text>
</comment>
<dbReference type="Gene3D" id="1.10.357.10">
    <property type="entry name" value="Tetracycline Repressor, domain 2"/>
    <property type="match status" value="1"/>
</dbReference>
<feature type="domain" description="HTH tetR-type" evidence="6">
    <location>
        <begin position="26"/>
        <end position="85"/>
    </location>
</feature>
<dbReference type="PRINTS" id="PR00455">
    <property type="entry name" value="HTHTETR"/>
</dbReference>
<gene>
    <name evidence="7" type="ORF">ACFOUW_34155</name>
</gene>
<evidence type="ECO:0000256" key="3">
    <source>
        <dbReference type="ARBA" id="ARBA00023163"/>
    </source>
</evidence>
<name>A0ABV7YMH0_9ACTN</name>
<dbReference type="InterPro" id="IPR036271">
    <property type="entry name" value="Tet_transcr_reg_TetR-rel_C_sf"/>
</dbReference>
<dbReference type="InterPro" id="IPR009057">
    <property type="entry name" value="Homeodomain-like_sf"/>
</dbReference>
<dbReference type="SUPFAM" id="SSF48498">
    <property type="entry name" value="Tetracyclin repressor-like, C-terminal domain"/>
    <property type="match status" value="1"/>
</dbReference>
<dbReference type="Pfam" id="PF00440">
    <property type="entry name" value="TetR_N"/>
    <property type="match status" value="1"/>
</dbReference>
<dbReference type="InterPro" id="IPR049445">
    <property type="entry name" value="TetR_SbtR-like_C"/>
</dbReference>
<reference evidence="8" key="1">
    <citation type="journal article" date="2019" name="Int. J. Syst. Evol. Microbiol.">
        <title>The Global Catalogue of Microorganisms (GCM) 10K type strain sequencing project: providing services to taxonomists for standard genome sequencing and annotation.</title>
        <authorList>
            <consortium name="The Broad Institute Genomics Platform"/>
            <consortium name="The Broad Institute Genome Sequencing Center for Infectious Disease"/>
            <person name="Wu L."/>
            <person name="Ma J."/>
        </authorList>
    </citation>
    <scope>NUCLEOTIDE SEQUENCE [LARGE SCALE GENOMIC DNA]</scope>
    <source>
        <strain evidence="8">CGMCC 4.7241</strain>
    </source>
</reference>
<keyword evidence="8" id="KW-1185">Reference proteome</keyword>
<keyword evidence="2 4" id="KW-0238">DNA-binding</keyword>
<keyword evidence="3" id="KW-0804">Transcription</keyword>
<feature type="DNA-binding region" description="H-T-H motif" evidence="4">
    <location>
        <begin position="48"/>
        <end position="67"/>
    </location>
</feature>
<accession>A0ABV7YMH0</accession>
<dbReference type="EMBL" id="JBHRZH010000044">
    <property type="protein sequence ID" value="MFC3765921.1"/>
    <property type="molecule type" value="Genomic_DNA"/>
</dbReference>
<evidence type="ECO:0000256" key="5">
    <source>
        <dbReference type="SAM" id="MobiDB-lite"/>
    </source>
</evidence>
<feature type="region of interest" description="Disordered" evidence="5">
    <location>
        <begin position="1"/>
        <end position="21"/>
    </location>
</feature>
<dbReference type="Pfam" id="PF21597">
    <property type="entry name" value="TetR_C_43"/>
    <property type="match status" value="1"/>
</dbReference>
<dbReference type="PROSITE" id="PS50977">
    <property type="entry name" value="HTH_TETR_2"/>
    <property type="match status" value="1"/>
</dbReference>
<evidence type="ECO:0000313" key="7">
    <source>
        <dbReference type="EMBL" id="MFC3765921.1"/>
    </source>
</evidence>
<evidence type="ECO:0000313" key="8">
    <source>
        <dbReference type="Proteomes" id="UP001595699"/>
    </source>
</evidence>
<protein>
    <submittedName>
        <fullName evidence="7">TetR/AcrR family transcriptional regulator</fullName>
    </submittedName>
</protein>
<evidence type="ECO:0000259" key="6">
    <source>
        <dbReference type="PROSITE" id="PS50977"/>
    </source>
</evidence>
<organism evidence="7 8">
    <name type="scientific">Tenggerimyces flavus</name>
    <dbReference type="NCBI Taxonomy" id="1708749"/>
    <lineage>
        <taxon>Bacteria</taxon>
        <taxon>Bacillati</taxon>
        <taxon>Actinomycetota</taxon>
        <taxon>Actinomycetes</taxon>
        <taxon>Propionibacteriales</taxon>
        <taxon>Nocardioidaceae</taxon>
        <taxon>Tenggerimyces</taxon>
    </lineage>
</organism>
<sequence length="205" mass="22159">MTTPFVNGQGGDEPVPPDRPLRADAQRNRAKVLEAAETVFEAQGTGASTEEIARTAGLGIGTVFRHFPTKESLLEAVFLQRIDRLATEAEAAVTAENAGRAFFAFFTRVVDEAATKNAIVDALTQAGVNVQVATSPAGDRLRTALATLLRRAQQVHAVRSDVRVAELYPLLIGASRAAEHAGWDREVKARTLEIVFDGLRWQGPR</sequence>
<evidence type="ECO:0000256" key="1">
    <source>
        <dbReference type="ARBA" id="ARBA00023015"/>
    </source>
</evidence>
<dbReference type="PANTHER" id="PTHR30055">
    <property type="entry name" value="HTH-TYPE TRANSCRIPTIONAL REGULATOR RUTR"/>
    <property type="match status" value="1"/>
</dbReference>
<evidence type="ECO:0000256" key="2">
    <source>
        <dbReference type="ARBA" id="ARBA00023125"/>
    </source>
</evidence>
<proteinExistence type="predicted"/>
<evidence type="ECO:0000256" key="4">
    <source>
        <dbReference type="PROSITE-ProRule" id="PRU00335"/>
    </source>
</evidence>
<dbReference type="InterPro" id="IPR001647">
    <property type="entry name" value="HTH_TetR"/>
</dbReference>
<dbReference type="Proteomes" id="UP001595699">
    <property type="component" value="Unassembled WGS sequence"/>
</dbReference>
<dbReference type="RefSeq" id="WP_307782500.1">
    <property type="nucleotide sequence ID" value="NZ_JAFBCM010000001.1"/>
</dbReference>
<dbReference type="PANTHER" id="PTHR30055:SF234">
    <property type="entry name" value="HTH-TYPE TRANSCRIPTIONAL REGULATOR BETI"/>
    <property type="match status" value="1"/>
</dbReference>
<dbReference type="InterPro" id="IPR050109">
    <property type="entry name" value="HTH-type_TetR-like_transc_reg"/>
</dbReference>
<keyword evidence="1" id="KW-0805">Transcription regulation</keyword>
<dbReference type="SUPFAM" id="SSF46689">
    <property type="entry name" value="Homeodomain-like"/>
    <property type="match status" value="1"/>
</dbReference>